<sequence>MYNQSRQLQYAPKHVNNSNISQSFLPSSIALDSLVNVEKT</sequence>
<name>A0A9Q0J926_9ROSI</name>
<evidence type="ECO:0000313" key="3">
    <source>
        <dbReference type="Proteomes" id="UP001141552"/>
    </source>
</evidence>
<reference evidence="2" key="1">
    <citation type="submission" date="2022-02" db="EMBL/GenBank/DDBJ databases">
        <authorList>
            <person name="Henning P.M."/>
            <person name="McCubbin A.G."/>
            <person name="Shore J.S."/>
        </authorList>
    </citation>
    <scope>NUCLEOTIDE SEQUENCE</scope>
    <source>
        <strain evidence="2">F60SS</strain>
        <tissue evidence="2">Leaves</tissue>
    </source>
</reference>
<evidence type="ECO:0000256" key="1">
    <source>
        <dbReference type="SAM" id="MobiDB-lite"/>
    </source>
</evidence>
<dbReference type="Proteomes" id="UP001141552">
    <property type="component" value="Unassembled WGS sequence"/>
</dbReference>
<feature type="region of interest" description="Disordered" evidence="1">
    <location>
        <begin position="1"/>
        <end position="20"/>
    </location>
</feature>
<dbReference type="AlphaFoldDB" id="A0A9Q0J926"/>
<accession>A0A9Q0J926</accession>
<gene>
    <name evidence="2" type="ORF">Tsubulata_022971</name>
</gene>
<keyword evidence="3" id="KW-1185">Reference proteome</keyword>
<organism evidence="2 3">
    <name type="scientific">Turnera subulata</name>
    <dbReference type="NCBI Taxonomy" id="218843"/>
    <lineage>
        <taxon>Eukaryota</taxon>
        <taxon>Viridiplantae</taxon>
        <taxon>Streptophyta</taxon>
        <taxon>Embryophyta</taxon>
        <taxon>Tracheophyta</taxon>
        <taxon>Spermatophyta</taxon>
        <taxon>Magnoliopsida</taxon>
        <taxon>eudicotyledons</taxon>
        <taxon>Gunneridae</taxon>
        <taxon>Pentapetalae</taxon>
        <taxon>rosids</taxon>
        <taxon>fabids</taxon>
        <taxon>Malpighiales</taxon>
        <taxon>Passifloraceae</taxon>
        <taxon>Turnera</taxon>
    </lineage>
</organism>
<comment type="caution">
    <text evidence="2">The sequence shown here is derived from an EMBL/GenBank/DDBJ whole genome shotgun (WGS) entry which is preliminary data.</text>
</comment>
<evidence type="ECO:0000313" key="2">
    <source>
        <dbReference type="EMBL" id="KAJ4832933.1"/>
    </source>
</evidence>
<dbReference type="EMBL" id="JAKUCV010005040">
    <property type="protein sequence ID" value="KAJ4832933.1"/>
    <property type="molecule type" value="Genomic_DNA"/>
</dbReference>
<reference evidence="2" key="2">
    <citation type="journal article" date="2023" name="Plants (Basel)">
        <title>Annotation of the Turnera subulata (Passifloraceae) Draft Genome Reveals the S-Locus Evolved after the Divergence of Turneroideae from Passifloroideae in a Stepwise Manner.</title>
        <authorList>
            <person name="Henning P.M."/>
            <person name="Roalson E.H."/>
            <person name="Mir W."/>
            <person name="McCubbin A.G."/>
            <person name="Shore J.S."/>
        </authorList>
    </citation>
    <scope>NUCLEOTIDE SEQUENCE</scope>
    <source>
        <strain evidence="2">F60SS</strain>
    </source>
</reference>
<protein>
    <submittedName>
        <fullName evidence="2">Uncharacterized protein</fullName>
    </submittedName>
</protein>
<proteinExistence type="predicted"/>